<evidence type="ECO:0000313" key="3">
    <source>
        <dbReference type="Proteomes" id="UP000606786"/>
    </source>
</evidence>
<keyword evidence="3" id="KW-1185">Reference proteome</keyword>
<feature type="compositionally biased region" description="Basic residues" evidence="1">
    <location>
        <begin position="54"/>
        <end position="64"/>
    </location>
</feature>
<feature type="compositionally biased region" description="Basic residues" evidence="1">
    <location>
        <begin position="72"/>
        <end position="85"/>
    </location>
</feature>
<feature type="region of interest" description="Disordered" evidence="1">
    <location>
        <begin position="21"/>
        <end position="108"/>
    </location>
</feature>
<gene>
    <name evidence="2" type="ORF">CCAP1982_LOCUS1265</name>
</gene>
<evidence type="ECO:0000313" key="2">
    <source>
        <dbReference type="EMBL" id="CAD6992401.1"/>
    </source>
</evidence>
<accession>A0A811U1F6</accession>
<proteinExistence type="predicted"/>
<feature type="compositionally biased region" description="Low complexity" evidence="1">
    <location>
        <begin position="86"/>
        <end position="108"/>
    </location>
</feature>
<dbReference type="Proteomes" id="UP000606786">
    <property type="component" value="Unassembled WGS sequence"/>
</dbReference>
<evidence type="ECO:0000256" key="1">
    <source>
        <dbReference type="SAM" id="MobiDB-lite"/>
    </source>
</evidence>
<dbReference type="AlphaFoldDB" id="A0A811U1F6"/>
<protein>
    <submittedName>
        <fullName evidence="2">(Mediterranean fruit fly) hypothetical protein</fullName>
    </submittedName>
</protein>
<sequence length="138" mass="15215">MEVSNTAVSFTRSTFCTSTNTKPWLPIHSPKSKLGSERHKRKNSREHVELSERKKIKTGKKRSRTKFDFYERRKRLQAIASKKKTTTTTDINSSSNGNNNNAESNVTASSWTAATTAAAEAVTAAITVVVVATRSAPQ</sequence>
<name>A0A811U1F6_CERCA</name>
<dbReference type="EMBL" id="CAJHJT010000001">
    <property type="protein sequence ID" value="CAD6992401.1"/>
    <property type="molecule type" value="Genomic_DNA"/>
</dbReference>
<comment type="caution">
    <text evidence="2">The sequence shown here is derived from an EMBL/GenBank/DDBJ whole genome shotgun (WGS) entry which is preliminary data.</text>
</comment>
<reference evidence="2" key="1">
    <citation type="submission" date="2020-11" db="EMBL/GenBank/DDBJ databases">
        <authorList>
            <person name="Whitehead M."/>
        </authorList>
    </citation>
    <scope>NUCLEOTIDE SEQUENCE</scope>
    <source>
        <strain evidence="2">EGII</strain>
    </source>
</reference>
<organism evidence="2 3">
    <name type="scientific">Ceratitis capitata</name>
    <name type="common">Mediterranean fruit fly</name>
    <name type="synonym">Tephritis capitata</name>
    <dbReference type="NCBI Taxonomy" id="7213"/>
    <lineage>
        <taxon>Eukaryota</taxon>
        <taxon>Metazoa</taxon>
        <taxon>Ecdysozoa</taxon>
        <taxon>Arthropoda</taxon>
        <taxon>Hexapoda</taxon>
        <taxon>Insecta</taxon>
        <taxon>Pterygota</taxon>
        <taxon>Neoptera</taxon>
        <taxon>Endopterygota</taxon>
        <taxon>Diptera</taxon>
        <taxon>Brachycera</taxon>
        <taxon>Muscomorpha</taxon>
        <taxon>Tephritoidea</taxon>
        <taxon>Tephritidae</taxon>
        <taxon>Ceratitis</taxon>
        <taxon>Ceratitis</taxon>
    </lineage>
</organism>